<sequence length="1085" mass="121206">MDPRNIPVFYSIMQFLRSNPSVLEVKVTMEIDAAAVRDIQNILVVEPIFRSFCILPTENEGVTVTRVDHGGNVPFSFATEASLRNVYRIALGATSESIEPSVSRPIALSLVNWNIWLTRRHNTVEKYIPPPANYQRSFTLERSKLPTEYWSNEIAKALTDETSVSIICGGPDSCKRTEVVHHLLEQQRVCRAICVLQEEVEVLAAANRICEERNESVGNTVGYKLLINSQISEASNVVFCTVQTLILSLLSDAGQRILAELTQLIVDGVEQRSGRMNLLLTLLKEKIASNPTVKLLLLSNSSEVNALTQFFKGSPVLHVPLQSPKVQFLPNQPHGVQYHYLETILPNISSHAAIQKMREVISSAPELLKLCAKLHIFYGGKGPVNHNVARLMDALLQHCWFAEDARAFDELLQLLERNKHMVDYPHSDTRMTPLMIAAAKGFVGVVKTLLGMGANPCVVGRRSLNAMDWCAEQEQNECWQLMQAAILEDIQETSVVDRMCQVYHKLQNPCVVDQQLVLDVVVHICTNNTPGKILVLLPDFTDVLECYELLRRNPIKRKLNFLICHRHITEEEFKESVASSQRTSLFEIILMAGPMFDMLPLVCTIDYVVDVGLQAYPSNEYAKGLCLDRSCYAPAETTRFLMWLAQRKCFFLYSKTRCVTQGTAASTVTVQPEVMLQALLCRFKSSCPSVELFFDAALMPASPTDIKHSLDVLGHMGAIERGPRTPTKLGALLVNLGIDLHLGKALMYAALCKCLDPMITIVAALKVGNPFREPLDEQGEADIMNAKMALHSRTYSDCMVLLRVYQQWSSCKMLQTDRAIVEKYHLKIGSMEAISNARVELMSVLRVLGIVKCGRMKNNNELNVNSRNWSLVKGCLAAGLYPQLAVADYAKECVTGSSGTEVFEPHPLSVAKVSELPAKWVVYARKVGNPLSIPGGVGVPTVQIVENTVISDWTVLLMCGVDRFETLETGGIQLRTPRSSDTSVPVDFIVDRKYAFQLPQEQYQVVCWLRHKLGLLFRRFADNPSEVLTHADTNSLVLQIGDILDKEDRILMLTNVTGIEATPKIRNTLPMGVYWNYNATEKANV</sequence>
<dbReference type="Proteomes" id="UP000075884">
    <property type="component" value="Unassembled WGS sequence"/>
</dbReference>
<dbReference type="InterPro" id="IPR002110">
    <property type="entry name" value="Ankyrin_rpt"/>
</dbReference>
<dbReference type="Pfam" id="PF21010">
    <property type="entry name" value="HA2_C"/>
    <property type="match status" value="1"/>
</dbReference>
<dbReference type="SMART" id="SM00847">
    <property type="entry name" value="HA2"/>
    <property type="match status" value="1"/>
</dbReference>
<keyword evidence="4" id="KW-1185">Reference proteome</keyword>
<dbReference type="PANTHER" id="PTHR18934">
    <property type="entry name" value="ATP-DEPENDENT RNA HELICASE"/>
    <property type="match status" value="1"/>
</dbReference>
<dbReference type="Gene3D" id="3.40.50.300">
    <property type="entry name" value="P-loop containing nucleotide triphosphate hydrolases"/>
    <property type="match status" value="2"/>
</dbReference>
<dbReference type="PROSITE" id="PS50088">
    <property type="entry name" value="ANK_REPEAT"/>
    <property type="match status" value="1"/>
</dbReference>
<reference evidence="4" key="1">
    <citation type="submission" date="2013-03" db="EMBL/GenBank/DDBJ databases">
        <title>The Genome Sequence of Anopheles dirus WRAIR2.</title>
        <authorList>
            <consortium name="The Broad Institute Genomics Platform"/>
            <person name="Neafsey D.E."/>
            <person name="Walton C."/>
            <person name="Walker B."/>
            <person name="Young S.K."/>
            <person name="Zeng Q."/>
            <person name="Gargeya S."/>
            <person name="Fitzgerald M."/>
            <person name="Haas B."/>
            <person name="Abouelleil A."/>
            <person name="Allen A.W."/>
            <person name="Alvarado L."/>
            <person name="Arachchi H.M."/>
            <person name="Berlin A.M."/>
            <person name="Chapman S.B."/>
            <person name="Gainer-Dewar J."/>
            <person name="Goldberg J."/>
            <person name="Griggs A."/>
            <person name="Gujja S."/>
            <person name="Hansen M."/>
            <person name="Howarth C."/>
            <person name="Imamovic A."/>
            <person name="Ireland A."/>
            <person name="Larimer J."/>
            <person name="McCowan C."/>
            <person name="Murphy C."/>
            <person name="Pearson M."/>
            <person name="Poon T.W."/>
            <person name="Priest M."/>
            <person name="Roberts A."/>
            <person name="Saif S."/>
            <person name="Shea T."/>
            <person name="Sisk P."/>
            <person name="Sykes S."/>
            <person name="Wortman J."/>
            <person name="Nusbaum C."/>
            <person name="Birren B."/>
        </authorList>
    </citation>
    <scope>NUCLEOTIDE SEQUENCE [LARGE SCALE GENOMIC DNA]</scope>
    <source>
        <strain evidence="4">WRAIR2</strain>
    </source>
</reference>
<accession>A0A182NUA0</accession>
<dbReference type="Gene3D" id="1.25.40.20">
    <property type="entry name" value="Ankyrin repeat-containing domain"/>
    <property type="match status" value="1"/>
</dbReference>
<evidence type="ECO:0000259" key="2">
    <source>
        <dbReference type="SMART" id="SM00847"/>
    </source>
</evidence>
<reference evidence="3" key="2">
    <citation type="submission" date="2020-05" db="UniProtKB">
        <authorList>
            <consortium name="EnsemblMetazoa"/>
        </authorList>
    </citation>
    <scope>IDENTIFICATION</scope>
    <source>
        <strain evidence="3">WRAIR2</strain>
    </source>
</reference>
<dbReference type="SUPFAM" id="SSF48403">
    <property type="entry name" value="Ankyrin repeat"/>
    <property type="match status" value="1"/>
</dbReference>
<dbReference type="AlphaFoldDB" id="A0A182NUA0"/>
<name>A0A182NUA0_9DIPT</name>
<keyword evidence="1" id="KW-0040">ANK repeat</keyword>
<dbReference type="PROSITE" id="PS50297">
    <property type="entry name" value="ANK_REP_REGION"/>
    <property type="match status" value="1"/>
</dbReference>
<proteinExistence type="predicted"/>
<protein>
    <recommendedName>
        <fullName evidence="2">Helicase-associated domain-containing protein</fullName>
    </recommendedName>
</protein>
<evidence type="ECO:0000313" key="3">
    <source>
        <dbReference type="EnsemblMetazoa" id="ADIR011242-PA"/>
    </source>
</evidence>
<dbReference type="EnsemblMetazoa" id="ADIR011242-RA">
    <property type="protein sequence ID" value="ADIR011242-PA"/>
    <property type="gene ID" value="ADIR011242"/>
</dbReference>
<feature type="repeat" description="ANK" evidence="1">
    <location>
        <begin position="429"/>
        <end position="461"/>
    </location>
</feature>
<dbReference type="PANTHER" id="PTHR18934:SF213">
    <property type="entry name" value="3'-5' RNA HELICASE YTHDC2"/>
    <property type="match status" value="1"/>
</dbReference>
<feature type="domain" description="Helicase-associated" evidence="2">
    <location>
        <begin position="708"/>
        <end position="802"/>
    </location>
</feature>
<dbReference type="STRING" id="7168.A0A182NUA0"/>
<organism evidence="3 4">
    <name type="scientific">Anopheles dirus</name>
    <dbReference type="NCBI Taxonomy" id="7168"/>
    <lineage>
        <taxon>Eukaryota</taxon>
        <taxon>Metazoa</taxon>
        <taxon>Ecdysozoa</taxon>
        <taxon>Arthropoda</taxon>
        <taxon>Hexapoda</taxon>
        <taxon>Insecta</taxon>
        <taxon>Pterygota</taxon>
        <taxon>Neoptera</taxon>
        <taxon>Endopterygota</taxon>
        <taxon>Diptera</taxon>
        <taxon>Nematocera</taxon>
        <taxon>Culicoidea</taxon>
        <taxon>Culicidae</taxon>
        <taxon>Anophelinae</taxon>
        <taxon>Anopheles</taxon>
    </lineage>
</organism>
<dbReference type="InterPro" id="IPR007502">
    <property type="entry name" value="Helicase-assoc_dom"/>
</dbReference>
<dbReference type="Pfam" id="PF00023">
    <property type="entry name" value="Ank"/>
    <property type="match status" value="1"/>
</dbReference>
<dbReference type="GO" id="GO:0004386">
    <property type="term" value="F:helicase activity"/>
    <property type="evidence" value="ECO:0007669"/>
    <property type="project" value="TreeGrafter"/>
</dbReference>
<dbReference type="VEuPathDB" id="VectorBase:ADIR011242"/>
<dbReference type="InterPro" id="IPR027417">
    <property type="entry name" value="P-loop_NTPase"/>
</dbReference>
<dbReference type="GO" id="GO:0003723">
    <property type="term" value="F:RNA binding"/>
    <property type="evidence" value="ECO:0007669"/>
    <property type="project" value="TreeGrafter"/>
</dbReference>
<dbReference type="InterPro" id="IPR036770">
    <property type="entry name" value="Ankyrin_rpt-contain_sf"/>
</dbReference>
<evidence type="ECO:0000313" key="4">
    <source>
        <dbReference type="Proteomes" id="UP000075884"/>
    </source>
</evidence>
<evidence type="ECO:0000256" key="1">
    <source>
        <dbReference type="PROSITE-ProRule" id="PRU00023"/>
    </source>
</evidence>
<dbReference type="Gene3D" id="1.20.120.1080">
    <property type="match status" value="1"/>
</dbReference>